<proteinExistence type="predicted"/>
<protein>
    <submittedName>
        <fullName evidence="1">Uncharacterized protein</fullName>
    </submittedName>
</protein>
<keyword evidence="2" id="KW-1185">Reference proteome</keyword>
<comment type="caution">
    <text evidence="1">The sequence shown here is derived from an EMBL/GenBank/DDBJ whole genome shotgun (WGS) entry which is preliminary data.</text>
</comment>
<evidence type="ECO:0000313" key="2">
    <source>
        <dbReference type="Proteomes" id="UP000521943"/>
    </source>
</evidence>
<evidence type="ECO:0000313" key="1">
    <source>
        <dbReference type="EMBL" id="KAF6755133.1"/>
    </source>
</evidence>
<dbReference type="EMBL" id="JACGCI010000031">
    <property type="protein sequence ID" value="KAF6755133.1"/>
    <property type="molecule type" value="Genomic_DNA"/>
</dbReference>
<dbReference type="Proteomes" id="UP000521943">
    <property type="component" value="Unassembled WGS sequence"/>
</dbReference>
<dbReference type="AlphaFoldDB" id="A0A8H6M4B6"/>
<name>A0A8H6M4B6_9AGAR</name>
<accession>A0A8H6M4B6</accession>
<sequence length="173" mass="19351">MTHLTLYSGDYNMARLASSTSPRYSDFPSSGFQGRSYRRNLMGFSASLKLRPAIVGKLELIGFSFDDGIAIGALGGVLGVRVVWSGWSGMRGRTRVGRSMPFQGTQAVVLSFGWLGYDSWPVRRRRTDLRHLKNIQEEMPNALSLPRFCILALPYQTLPATRFRFLRLAALSV</sequence>
<reference evidence="1 2" key="1">
    <citation type="submission" date="2020-07" db="EMBL/GenBank/DDBJ databases">
        <title>Comparative genomics of pyrophilous fungi reveals a link between fire events and developmental genes.</title>
        <authorList>
            <consortium name="DOE Joint Genome Institute"/>
            <person name="Steindorff A.S."/>
            <person name="Carver A."/>
            <person name="Calhoun S."/>
            <person name="Stillman K."/>
            <person name="Liu H."/>
            <person name="Lipzen A."/>
            <person name="Pangilinan J."/>
            <person name="Labutti K."/>
            <person name="Bruns T.D."/>
            <person name="Grigoriev I.V."/>
        </authorList>
    </citation>
    <scope>NUCLEOTIDE SEQUENCE [LARGE SCALE GENOMIC DNA]</scope>
    <source>
        <strain evidence="1 2">CBS 144469</strain>
    </source>
</reference>
<gene>
    <name evidence="1" type="ORF">DFP72DRAFT_348049</name>
</gene>
<organism evidence="1 2">
    <name type="scientific">Ephemerocybe angulata</name>
    <dbReference type="NCBI Taxonomy" id="980116"/>
    <lineage>
        <taxon>Eukaryota</taxon>
        <taxon>Fungi</taxon>
        <taxon>Dikarya</taxon>
        <taxon>Basidiomycota</taxon>
        <taxon>Agaricomycotina</taxon>
        <taxon>Agaricomycetes</taxon>
        <taxon>Agaricomycetidae</taxon>
        <taxon>Agaricales</taxon>
        <taxon>Agaricineae</taxon>
        <taxon>Psathyrellaceae</taxon>
        <taxon>Ephemerocybe</taxon>
    </lineage>
</organism>